<dbReference type="KEGG" id="lmoi:VV02_08975"/>
<dbReference type="EMBL" id="CP011112">
    <property type="protein sequence ID" value="AKU15955.1"/>
    <property type="molecule type" value="Genomic_DNA"/>
</dbReference>
<accession>A0A0K1JH90</accession>
<dbReference type="Proteomes" id="UP000066480">
    <property type="component" value="Chromosome"/>
</dbReference>
<dbReference type="RefSeq" id="WP_052591041.1">
    <property type="nucleotide sequence ID" value="NZ_CP011112.1"/>
</dbReference>
<dbReference type="AlphaFoldDB" id="A0A0K1JH90"/>
<keyword evidence="2" id="KW-1185">Reference proteome</keyword>
<evidence type="ECO:0000313" key="1">
    <source>
        <dbReference type="EMBL" id="AKU15955.1"/>
    </source>
</evidence>
<gene>
    <name evidence="1" type="ORF">VV02_08975</name>
</gene>
<reference evidence="1 2" key="1">
    <citation type="submission" date="2015-03" db="EMBL/GenBank/DDBJ databases">
        <title>Luteipulveratus halotolerans sp. nov., a novel actinobacterium (Dermacoccaceae) from Sarawak, Malaysia.</title>
        <authorList>
            <person name="Juboi H."/>
            <person name="Basik A."/>
            <person name="Shamsul S.S."/>
            <person name="Arnold P."/>
            <person name="Schmitt E.K."/>
            <person name="Sanglier J.-J."/>
            <person name="Yeo T."/>
        </authorList>
    </citation>
    <scope>NUCLEOTIDE SEQUENCE [LARGE SCALE GENOMIC DNA]</scope>
    <source>
        <strain evidence="1 2">MN07-A0370</strain>
    </source>
</reference>
<sequence length="101" mass="11135">MAYRSPVPDDVAVELKRAVQRWHQLPLDRALAHATVLRALVQELADAVATADGRPAEVVPDLGPRALPDQLTVMAYDVCQLDLQGDLSLARRLVDVRRSLD</sequence>
<name>A0A0K1JH90_9MICO</name>
<dbReference type="STRING" id="571913.VV02_08975"/>
<organism evidence="1 2">
    <name type="scientific">Luteipulveratus mongoliensis</name>
    <dbReference type="NCBI Taxonomy" id="571913"/>
    <lineage>
        <taxon>Bacteria</taxon>
        <taxon>Bacillati</taxon>
        <taxon>Actinomycetota</taxon>
        <taxon>Actinomycetes</taxon>
        <taxon>Micrococcales</taxon>
        <taxon>Dermacoccaceae</taxon>
        <taxon>Luteipulveratus</taxon>
    </lineage>
</organism>
<proteinExistence type="predicted"/>
<protein>
    <submittedName>
        <fullName evidence="1">Uncharacterized protein</fullName>
    </submittedName>
</protein>
<dbReference type="OrthoDB" id="4870634at2"/>
<evidence type="ECO:0000313" key="2">
    <source>
        <dbReference type="Proteomes" id="UP000066480"/>
    </source>
</evidence>